<evidence type="ECO:0000256" key="1">
    <source>
        <dbReference type="SAM" id="MobiDB-lite"/>
    </source>
</evidence>
<dbReference type="InterPro" id="IPR036005">
    <property type="entry name" value="Creatinase/aminopeptidase-like"/>
</dbReference>
<dbReference type="CDD" id="cd01066">
    <property type="entry name" value="APP_MetAP"/>
    <property type="match status" value="1"/>
</dbReference>
<dbReference type="SUPFAM" id="SSF53092">
    <property type="entry name" value="Creatinase/prolidase N-terminal domain"/>
    <property type="match status" value="1"/>
</dbReference>
<feature type="domain" description="Peptidase M24" evidence="2">
    <location>
        <begin position="236"/>
        <end position="436"/>
    </location>
</feature>
<organism evidence="4 5">
    <name type="scientific">Variovorax ureilyticus</name>
    <dbReference type="NCBI Taxonomy" id="1836198"/>
    <lineage>
        <taxon>Bacteria</taxon>
        <taxon>Pseudomonadati</taxon>
        <taxon>Pseudomonadota</taxon>
        <taxon>Betaproteobacteria</taxon>
        <taxon>Burkholderiales</taxon>
        <taxon>Comamonadaceae</taxon>
        <taxon>Variovorax</taxon>
    </lineage>
</organism>
<dbReference type="Pfam" id="PF01321">
    <property type="entry name" value="Creatinase_N"/>
    <property type="match status" value="1"/>
</dbReference>
<keyword evidence="5" id="KW-1185">Reference proteome</keyword>
<feature type="compositionally biased region" description="Polar residues" evidence="1">
    <location>
        <begin position="7"/>
        <end position="21"/>
    </location>
</feature>
<evidence type="ECO:0000259" key="3">
    <source>
        <dbReference type="Pfam" id="PF01321"/>
    </source>
</evidence>
<accession>A0ABU8VRJ0</accession>
<feature type="domain" description="Creatinase N-terminal" evidence="3">
    <location>
        <begin position="65"/>
        <end position="229"/>
    </location>
</feature>
<dbReference type="SUPFAM" id="SSF55920">
    <property type="entry name" value="Creatinase/aminopeptidase"/>
    <property type="match status" value="1"/>
</dbReference>
<gene>
    <name evidence="4" type="ORF">WKW77_30980</name>
</gene>
<dbReference type="EMBL" id="JBBKZU010000021">
    <property type="protein sequence ID" value="MEJ8815524.1"/>
    <property type="molecule type" value="Genomic_DNA"/>
</dbReference>
<name>A0ABU8VRJ0_9BURK</name>
<dbReference type="InterPro" id="IPR029149">
    <property type="entry name" value="Creatin/AminoP/Spt16_N"/>
</dbReference>
<feature type="region of interest" description="Disordered" evidence="1">
    <location>
        <begin position="1"/>
        <end position="21"/>
    </location>
</feature>
<dbReference type="Proteomes" id="UP001365846">
    <property type="component" value="Unassembled WGS sequence"/>
</dbReference>
<evidence type="ECO:0000259" key="2">
    <source>
        <dbReference type="Pfam" id="PF00557"/>
    </source>
</evidence>
<dbReference type="RefSeq" id="WP_340360798.1">
    <property type="nucleotide sequence ID" value="NZ_JBBKZU010000021.1"/>
</dbReference>
<dbReference type="Gene3D" id="3.90.230.10">
    <property type="entry name" value="Creatinase/methionine aminopeptidase superfamily"/>
    <property type="match status" value="1"/>
</dbReference>
<comment type="caution">
    <text evidence="4">The sequence shown here is derived from an EMBL/GenBank/DDBJ whole genome shotgun (WGS) entry which is preliminary data.</text>
</comment>
<proteinExistence type="predicted"/>
<dbReference type="InterPro" id="IPR000994">
    <property type="entry name" value="Pept_M24"/>
</dbReference>
<dbReference type="InterPro" id="IPR050659">
    <property type="entry name" value="Peptidase_M24B"/>
</dbReference>
<dbReference type="InterPro" id="IPR000587">
    <property type="entry name" value="Creatinase_N"/>
</dbReference>
<dbReference type="PANTHER" id="PTHR46112:SF3">
    <property type="entry name" value="AMINOPEPTIDASE YPDF"/>
    <property type="match status" value="1"/>
</dbReference>
<evidence type="ECO:0000313" key="4">
    <source>
        <dbReference type="EMBL" id="MEJ8815524.1"/>
    </source>
</evidence>
<evidence type="ECO:0000313" key="5">
    <source>
        <dbReference type="Proteomes" id="UP001365846"/>
    </source>
</evidence>
<dbReference type="Pfam" id="PF00557">
    <property type="entry name" value="Peptidase_M24"/>
    <property type="match status" value="1"/>
</dbReference>
<dbReference type="PANTHER" id="PTHR46112">
    <property type="entry name" value="AMINOPEPTIDASE"/>
    <property type="match status" value="1"/>
</dbReference>
<protein>
    <submittedName>
        <fullName evidence="4">Xaa-Pro peptidase family protein</fullName>
    </submittedName>
</protein>
<sequence>MIALPSAEQTSATSQGLTGDSQRRSILSIGTSFLLSAHKLRNRPHHDRDPQPTEQLMETLLNQPRLTEIAKRNGIDAFVATSPENVTYASGYWALSQWIRRGPQVHVLLPVKNLAASRVIAPTSLLDQLVDQEDVWIPNVSRYGFFHVDKSDAPLGQADARLLELFSQPDEKDAIAALVKALRAEGLDRSTLAVDELGLMPGHWERLQQELPNAKLVPAMKLFREIRAVKTPQEVERLRRIATITEESVEAGLKLARPGVTELEMARAFHAKTVDSDATPVLGCLGFGTRSAMPNVYPSEAKLKMGDVIRFDAGGRYRHYRADLARIAVLGEPSDKMKTYHKALHNGVIAAFEAIRPGVRASQVYEAAMDATRRSGIPHYSRSHVGHGIGLDGYDMPDLIPSNDQVIEEGMVMCVETPYYEFGWCGLQVENTVVVRKDGVELLHREDGQLKVLA</sequence>
<reference evidence="4 5" key="1">
    <citation type="submission" date="2024-03" db="EMBL/GenBank/DDBJ databases">
        <title>Novel species of the genus Variovorax.</title>
        <authorList>
            <person name="Liu Q."/>
            <person name="Xin Y.-H."/>
        </authorList>
    </citation>
    <scope>NUCLEOTIDE SEQUENCE [LARGE SCALE GENOMIC DNA]</scope>
    <source>
        <strain evidence="4 5">KACC 18899</strain>
    </source>
</reference>
<dbReference type="Gene3D" id="3.40.350.10">
    <property type="entry name" value="Creatinase/prolidase N-terminal domain"/>
    <property type="match status" value="1"/>
</dbReference>